<dbReference type="SUPFAM" id="SSF52540">
    <property type="entry name" value="P-loop containing nucleoside triphosphate hydrolases"/>
    <property type="match status" value="1"/>
</dbReference>
<evidence type="ECO:0000256" key="5">
    <source>
        <dbReference type="ARBA" id="ARBA00022741"/>
    </source>
</evidence>
<evidence type="ECO:0000256" key="2">
    <source>
        <dbReference type="ARBA" id="ARBA00022517"/>
    </source>
</evidence>
<comment type="cofactor">
    <cofactor evidence="10">
        <name>Zn(2+)</name>
        <dbReference type="ChEBI" id="CHEBI:29105"/>
    </cofactor>
    <text evidence="10">Binds 1 zinc ion per subunit.</text>
</comment>
<comment type="subcellular location">
    <subcellularLocation>
        <location evidence="10">Cytoplasm</location>
    </subcellularLocation>
</comment>
<feature type="domain" description="EngC GTPase" evidence="12">
    <location>
        <begin position="120"/>
        <end position="267"/>
    </location>
</feature>
<dbReference type="PANTHER" id="PTHR32120:SF10">
    <property type="entry name" value="SMALL RIBOSOMAL SUBUNIT BIOGENESIS GTPASE RSGA"/>
    <property type="match status" value="1"/>
</dbReference>
<dbReference type="GO" id="GO:0005525">
    <property type="term" value="F:GTP binding"/>
    <property type="evidence" value="ECO:0007669"/>
    <property type="project" value="UniProtKB-UniRule"/>
</dbReference>
<evidence type="ECO:0000256" key="7">
    <source>
        <dbReference type="ARBA" id="ARBA00022833"/>
    </source>
</evidence>
<comment type="similarity">
    <text evidence="10">Belongs to the TRAFAC class YlqF/YawG GTPase family. RsgA subfamily.</text>
</comment>
<evidence type="ECO:0000256" key="8">
    <source>
        <dbReference type="ARBA" id="ARBA00022884"/>
    </source>
</evidence>
<feature type="binding site" evidence="10">
    <location>
        <begin position="159"/>
        <end position="162"/>
    </location>
    <ligand>
        <name>GTP</name>
        <dbReference type="ChEBI" id="CHEBI:37565"/>
    </ligand>
</feature>
<dbReference type="GO" id="GO:0003924">
    <property type="term" value="F:GTPase activity"/>
    <property type="evidence" value="ECO:0007669"/>
    <property type="project" value="UniProtKB-UniRule"/>
</dbReference>
<keyword evidence="8 10" id="KW-0694">RNA-binding</keyword>
<dbReference type="RefSeq" id="WP_058239545.1">
    <property type="nucleotide sequence ID" value="NZ_CYPW01000017.1"/>
</dbReference>
<dbReference type="STRING" id="321267.SHM7688_01774"/>
<dbReference type="GO" id="GO:0005737">
    <property type="term" value="C:cytoplasm"/>
    <property type="evidence" value="ECO:0007669"/>
    <property type="project" value="UniProtKB-SubCell"/>
</dbReference>
<dbReference type="InterPro" id="IPR030378">
    <property type="entry name" value="G_CP_dom"/>
</dbReference>
<keyword evidence="2 10" id="KW-0690">Ribosome biogenesis</keyword>
<reference evidence="14 15" key="1">
    <citation type="submission" date="2015-09" db="EMBL/GenBank/DDBJ databases">
        <authorList>
            <consortium name="Swine Surveillance"/>
        </authorList>
    </citation>
    <scope>NUCLEOTIDE SEQUENCE [LARGE SCALE GENOMIC DNA]</scope>
    <source>
        <strain evidence="14 15">CECT 7688</strain>
    </source>
</reference>
<evidence type="ECO:0000259" key="12">
    <source>
        <dbReference type="PROSITE" id="PS50936"/>
    </source>
</evidence>
<keyword evidence="7 10" id="KW-0862">Zinc</keyword>
<evidence type="ECO:0000256" key="6">
    <source>
        <dbReference type="ARBA" id="ARBA00022801"/>
    </source>
</evidence>
<feature type="binding site" evidence="10">
    <location>
        <position position="299"/>
    </location>
    <ligand>
        <name>Zn(2+)</name>
        <dbReference type="ChEBI" id="CHEBI:29105"/>
    </ligand>
</feature>
<gene>
    <name evidence="10 14" type="primary">rsgA</name>
    <name evidence="14" type="ORF">SHM7688_01774</name>
</gene>
<evidence type="ECO:0000256" key="3">
    <source>
        <dbReference type="ARBA" id="ARBA00022723"/>
    </source>
</evidence>
<dbReference type="AlphaFoldDB" id="A0A0P1FFT6"/>
<evidence type="ECO:0000313" key="15">
    <source>
        <dbReference type="Proteomes" id="UP000054823"/>
    </source>
</evidence>
<feature type="binding site" evidence="10">
    <location>
        <position position="305"/>
    </location>
    <ligand>
        <name>Zn(2+)</name>
        <dbReference type="ChEBI" id="CHEBI:29105"/>
    </ligand>
</feature>
<evidence type="ECO:0000256" key="4">
    <source>
        <dbReference type="ARBA" id="ARBA00022730"/>
    </source>
</evidence>
<dbReference type="InterPro" id="IPR027417">
    <property type="entry name" value="P-loop_NTPase"/>
</dbReference>
<dbReference type="InterPro" id="IPR004881">
    <property type="entry name" value="Ribosome_biogen_GTPase_RsgA"/>
</dbReference>
<dbReference type="OrthoDB" id="9809485at2"/>
<dbReference type="Pfam" id="PF03193">
    <property type="entry name" value="RsgA_GTPase"/>
    <property type="match status" value="1"/>
</dbReference>
<dbReference type="PROSITE" id="PS50936">
    <property type="entry name" value="ENGC_GTPASE"/>
    <property type="match status" value="1"/>
</dbReference>
<evidence type="ECO:0000256" key="11">
    <source>
        <dbReference type="SAM" id="MobiDB-lite"/>
    </source>
</evidence>
<comment type="subunit">
    <text evidence="10">Monomer. Associates with 30S ribosomal subunit, binds 16S rRNA.</text>
</comment>
<dbReference type="HAMAP" id="MF_01820">
    <property type="entry name" value="GTPase_RsgA"/>
    <property type="match status" value="1"/>
</dbReference>
<dbReference type="Gene3D" id="3.40.50.300">
    <property type="entry name" value="P-loop containing nucleotide triphosphate hydrolases"/>
    <property type="match status" value="1"/>
</dbReference>
<evidence type="ECO:0000256" key="10">
    <source>
        <dbReference type="HAMAP-Rule" id="MF_01820"/>
    </source>
</evidence>
<dbReference type="CDD" id="cd01854">
    <property type="entry name" value="YjeQ_EngC"/>
    <property type="match status" value="1"/>
</dbReference>
<organism evidence="14 15">
    <name type="scientific">Shimia marina</name>
    <dbReference type="NCBI Taxonomy" id="321267"/>
    <lineage>
        <taxon>Bacteria</taxon>
        <taxon>Pseudomonadati</taxon>
        <taxon>Pseudomonadota</taxon>
        <taxon>Alphaproteobacteria</taxon>
        <taxon>Rhodobacterales</taxon>
        <taxon>Roseobacteraceae</taxon>
    </lineage>
</organism>
<feature type="binding site" evidence="10">
    <location>
        <position position="297"/>
    </location>
    <ligand>
        <name>Zn(2+)</name>
        <dbReference type="ChEBI" id="CHEBI:29105"/>
    </ligand>
</feature>
<keyword evidence="1 10" id="KW-0963">Cytoplasm</keyword>
<keyword evidence="4 10" id="KW-0699">rRNA-binding</keyword>
<evidence type="ECO:0000259" key="13">
    <source>
        <dbReference type="PROSITE" id="PS51721"/>
    </source>
</evidence>
<dbReference type="InterPro" id="IPR010914">
    <property type="entry name" value="RsgA_GTPase_dom"/>
</dbReference>
<feature type="domain" description="CP-type G" evidence="13">
    <location>
        <begin position="112"/>
        <end position="269"/>
    </location>
</feature>
<dbReference type="EC" id="3.6.1.-" evidence="10"/>
<keyword evidence="3 10" id="KW-0479">Metal-binding</keyword>
<feature type="region of interest" description="Disordered" evidence="11">
    <location>
        <begin position="1"/>
        <end position="20"/>
    </location>
</feature>
<dbReference type="Proteomes" id="UP000054823">
    <property type="component" value="Unassembled WGS sequence"/>
</dbReference>
<dbReference type="GO" id="GO:0019843">
    <property type="term" value="F:rRNA binding"/>
    <property type="evidence" value="ECO:0007669"/>
    <property type="project" value="UniProtKB-KW"/>
</dbReference>
<feature type="compositionally biased region" description="Polar residues" evidence="11">
    <location>
        <begin position="1"/>
        <end position="18"/>
    </location>
</feature>
<dbReference type="GO" id="GO:0042274">
    <property type="term" value="P:ribosomal small subunit biogenesis"/>
    <property type="evidence" value="ECO:0007669"/>
    <property type="project" value="UniProtKB-UniRule"/>
</dbReference>
<feature type="binding site" evidence="10">
    <location>
        <position position="292"/>
    </location>
    <ligand>
        <name>Zn(2+)</name>
        <dbReference type="ChEBI" id="CHEBI:29105"/>
    </ligand>
</feature>
<feature type="binding site" evidence="10">
    <location>
        <begin position="211"/>
        <end position="219"/>
    </location>
    <ligand>
        <name>GTP</name>
        <dbReference type="ChEBI" id="CHEBI:37565"/>
    </ligand>
</feature>
<proteinExistence type="inferred from homology"/>
<keyword evidence="5 10" id="KW-0547">Nucleotide-binding</keyword>
<accession>A0A0P1FFT6</accession>
<evidence type="ECO:0000313" key="14">
    <source>
        <dbReference type="EMBL" id="CUH52328.1"/>
    </source>
</evidence>
<keyword evidence="6 10" id="KW-0378">Hydrolase</keyword>
<evidence type="ECO:0000256" key="9">
    <source>
        <dbReference type="ARBA" id="ARBA00023134"/>
    </source>
</evidence>
<dbReference type="Gene3D" id="1.10.40.50">
    <property type="entry name" value="Probable gtpase engc, domain 3"/>
    <property type="match status" value="1"/>
</dbReference>
<keyword evidence="15" id="KW-1185">Reference proteome</keyword>
<comment type="function">
    <text evidence="10">One of several proteins that assist in the late maturation steps of the functional core of the 30S ribosomal subunit. Helps release RbfA from mature subunits. May play a role in the assembly of ribosomal proteins into the subunit. Circularly permuted GTPase that catalyzes slow GTP hydrolysis, GTPase activity is stimulated by the 30S ribosomal subunit.</text>
</comment>
<protein>
    <recommendedName>
        <fullName evidence="10">Small ribosomal subunit biogenesis GTPase RsgA</fullName>
        <ecNumber evidence="10">3.6.1.-</ecNumber>
    </recommendedName>
</protein>
<evidence type="ECO:0000256" key="1">
    <source>
        <dbReference type="ARBA" id="ARBA00022490"/>
    </source>
</evidence>
<name>A0A0P1FFT6_9RHOB</name>
<sequence>MTRDYSQFLPTDAQTPAQTPEPAKRAMLDILGWQPFFAQQLALETLTQTPPVRVVEVHRNGLQVRGADLEALVPPGPEATVGDWLLYDAELPTRSVVLERKSLFKRRAAGHDRSIQMIAANVDTAFVVTSCNNDFNVARLERFLALAFEAEVAPVIVLTKADLCEDPTPFVAEAQKISARVPVVLLNAKSEEPAQKLADWCAPGQTIAFLGTSGVGKSTLVNALFGSEQAETGAIREDDSRGRHTTTSRQLHFTDSGLAILDTPGMRELQLAEAGDGVADLFSDVVEIATQCKFRDCAHESEPGCAVRAAIADGTLEAERFERWRKLEAEERHNTASLAEKRAYDKNFGKMVKSVTKAHKGRKGRR</sequence>
<keyword evidence="9 10" id="KW-0342">GTP-binding</keyword>
<dbReference type="PANTHER" id="PTHR32120">
    <property type="entry name" value="SMALL RIBOSOMAL SUBUNIT BIOGENESIS GTPASE RSGA"/>
    <property type="match status" value="1"/>
</dbReference>
<dbReference type="EMBL" id="CYPW01000017">
    <property type="protein sequence ID" value="CUH52328.1"/>
    <property type="molecule type" value="Genomic_DNA"/>
</dbReference>
<dbReference type="NCBIfam" id="TIGR00157">
    <property type="entry name" value="ribosome small subunit-dependent GTPase A"/>
    <property type="match status" value="1"/>
</dbReference>
<dbReference type="PROSITE" id="PS51721">
    <property type="entry name" value="G_CP"/>
    <property type="match status" value="1"/>
</dbReference>
<dbReference type="GO" id="GO:0046872">
    <property type="term" value="F:metal ion binding"/>
    <property type="evidence" value="ECO:0007669"/>
    <property type="project" value="UniProtKB-KW"/>
</dbReference>